<organism evidence="1 2">
    <name type="scientific">Paenibacillus nasutitermitis</name>
    <dbReference type="NCBI Taxonomy" id="1652958"/>
    <lineage>
        <taxon>Bacteria</taxon>
        <taxon>Bacillati</taxon>
        <taxon>Bacillota</taxon>
        <taxon>Bacilli</taxon>
        <taxon>Bacillales</taxon>
        <taxon>Paenibacillaceae</taxon>
        <taxon>Paenibacillus</taxon>
    </lineage>
</organism>
<sequence>MRTIPMPITDFHCDVLWKLLEQDRLSFKNNPELNLDVSLPRLQQAGSILQTFAIFVSGGGEPSMLPILRTIDLFHQKVLTAPGMRFVRSAADLQAILRDGGIGAMLSLEGADGLQGDMAMLRILFELGVRAVGLTWNNGNWGADGVMEPRGGGLTAKGREFVAECNRIGLLLDVSHLSERAFWDMADVSGKPVIASHSNAKAVCRHPRNLSDEQIKALIAMDGLIGITFVPQFVREGGQATVDDVLLHVERVCELGGDRQLMFGSDFDGIESHVAGLSHPGELVNLKEALIKHYKEEQVRGFLAGNTLRFLSKHLPAE</sequence>
<dbReference type="GO" id="GO:0070573">
    <property type="term" value="F:metallodipeptidase activity"/>
    <property type="evidence" value="ECO:0007669"/>
    <property type="project" value="InterPro"/>
</dbReference>
<dbReference type="InterPro" id="IPR032466">
    <property type="entry name" value="Metal_Hydrolase"/>
</dbReference>
<dbReference type="CDD" id="cd01301">
    <property type="entry name" value="rDP_like"/>
    <property type="match status" value="1"/>
</dbReference>
<reference evidence="1" key="2">
    <citation type="submission" date="2020-09" db="EMBL/GenBank/DDBJ databases">
        <authorList>
            <person name="Sun Q."/>
            <person name="Zhou Y."/>
        </authorList>
    </citation>
    <scope>NUCLEOTIDE SEQUENCE</scope>
    <source>
        <strain evidence="1">CGMCC 1.15178</strain>
    </source>
</reference>
<comment type="caution">
    <text evidence="1">The sequence shown here is derived from an EMBL/GenBank/DDBJ whole genome shotgun (WGS) entry which is preliminary data.</text>
</comment>
<evidence type="ECO:0000313" key="2">
    <source>
        <dbReference type="Proteomes" id="UP000612456"/>
    </source>
</evidence>
<name>A0A917DTL5_9BACL</name>
<dbReference type="Proteomes" id="UP000612456">
    <property type="component" value="Unassembled WGS sequence"/>
</dbReference>
<dbReference type="SUPFAM" id="SSF51556">
    <property type="entry name" value="Metallo-dependent hydrolases"/>
    <property type="match status" value="1"/>
</dbReference>
<keyword evidence="2" id="KW-1185">Reference proteome</keyword>
<reference evidence="1" key="1">
    <citation type="journal article" date="2014" name="Int. J. Syst. Evol. Microbiol.">
        <title>Complete genome sequence of Corynebacterium casei LMG S-19264T (=DSM 44701T), isolated from a smear-ripened cheese.</title>
        <authorList>
            <consortium name="US DOE Joint Genome Institute (JGI-PGF)"/>
            <person name="Walter F."/>
            <person name="Albersmeier A."/>
            <person name="Kalinowski J."/>
            <person name="Ruckert C."/>
        </authorList>
    </citation>
    <scope>NUCLEOTIDE SEQUENCE</scope>
    <source>
        <strain evidence="1">CGMCC 1.15178</strain>
    </source>
</reference>
<evidence type="ECO:0000313" key="1">
    <source>
        <dbReference type="EMBL" id="GGD67686.1"/>
    </source>
</evidence>
<dbReference type="Gene3D" id="3.20.20.140">
    <property type="entry name" value="Metal-dependent hydrolases"/>
    <property type="match status" value="1"/>
</dbReference>
<dbReference type="RefSeq" id="WP_308422796.1">
    <property type="nucleotide sequence ID" value="NZ_BMHP01000002.1"/>
</dbReference>
<dbReference type="InterPro" id="IPR008257">
    <property type="entry name" value="Pept_M19"/>
</dbReference>
<gene>
    <name evidence="1" type="ORF">GCM10010911_26870</name>
</gene>
<dbReference type="GO" id="GO:0006508">
    <property type="term" value="P:proteolysis"/>
    <property type="evidence" value="ECO:0007669"/>
    <property type="project" value="InterPro"/>
</dbReference>
<accession>A0A917DTL5</accession>
<protein>
    <submittedName>
        <fullName evidence="1">Diguanylate cyclase</fullName>
    </submittedName>
</protein>
<dbReference type="AlphaFoldDB" id="A0A917DTL5"/>
<dbReference type="PANTHER" id="PTHR10443">
    <property type="entry name" value="MICROSOMAL DIPEPTIDASE"/>
    <property type="match status" value="1"/>
</dbReference>
<dbReference type="Pfam" id="PF01244">
    <property type="entry name" value="Peptidase_M19"/>
    <property type="match status" value="1"/>
</dbReference>
<proteinExistence type="predicted"/>
<dbReference type="EMBL" id="BMHP01000002">
    <property type="protein sequence ID" value="GGD67686.1"/>
    <property type="molecule type" value="Genomic_DNA"/>
</dbReference>
<dbReference type="PROSITE" id="PS51365">
    <property type="entry name" value="RENAL_DIPEPTIDASE_2"/>
    <property type="match status" value="1"/>
</dbReference>
<dbReference type="PANTHER" id="PTHR10443:SF12">
    <property type="entry name" value="DIPEPTIDASE"/>
    <property type="match status" value="1"/>
</dbReference>